<feature type="transmembrane region" description="Helical" evidence="10">
    <location>
        <begin position="162"/>
        <end position="183"/>
    </location>
</feature>
<evidence type="ECO:0000256" key="4">
    <source>
        <dbReference type="ARBA" id="ARBA00022989"/>
    </source>
</evidence>
<dbReference type="PROSITE" id="PS00237">
    <property type="entry name" value="G_PROTEIN_RECEP_F1_1"/>
    <property type="match status" value="1"/>
</dbReference>
<accession>A0A2A2LCT3</accession>
<dbReference type="EMBL" id="LIAE01006916">
    <property type="protein sequence ID" value="PAV83867.1"/>
    <property type="molecule type" value="Genomic_DNA"/>
</dbReference>
<keyword evidence="6 10" id="KW-0472">Membrane</keyword>
<dbReference type="GO" id="GO:0043005">
    <property type="term" value="C:neuron projection"/>
    <property type="evidence" value="ECO:0007669"/>
    <property type="project" value="TreeGrafter"/>
</dbReference>
<feature type="domain" description="G-protein coupled receptors family 1 profile" evidence="11">
    <location>
        <begin position="58"/>
        <end position="329"/>
    </location>
</feature>
<dbReference type="SUPFAM" id="SSF81321">
    <property type="entry name" value="Family A G protein-coupled receptor-like"/>
    <property type="match status" value="1"/>
</dbReference>
<dbReference type="STRING" id="2018661.A0A2A2LCT3"/>
<keyword evidence="5 9" id="KW-0297">G-protein coupled receptor</keyword>
<feature type="transmembrane region" description="Helical" evidence="10">
    <location>
        <begin position="221"/>
        <end position="245"/>
    </location>
</feature>
<reference evidence="12 13" key="1">
    <citation type="journal article" date="2017" name="Curr. Biol.">
        <title>Genome architecture and evolution of a unichromosomal asexual nematode.</title>
        <authorList>
            <person name="Fradin H."/>
            <person name="Zegar C."/>
            <person name="Gutwein M."/>
            <person name="Lucas J."/>
            <person name="Kovtun M."/>
            <person name="Corcoran D."/>
            <person name="Baugh L.R."/>
            <person name="Kiontke K."/>
            <person name="Gunsalus K."/>
            <person name="Fitch D.H."/>
            <person name="Piano F."/>
        </authorList>
    </citation>
    <scope>NUCLEOTIDE SEQUENCE [LARGE SCALE GENOMIC DNA]</scope>
    <source>
        <strain evidence="12">PF1309</strain>
    </source>
</reference>
<keyword evidence="8 9" id="KW-0807">Transducer</keyword>
<name>A0A2A2LCT3_9BILA</name>
<dbReference type="OrthoDB" id="6076970at2759"/>
<dbReference type="AlphaFoldDB" id="A0A2A2LCT3"/>
<feature type="transmembrane region" description="Helical" evidence="10">
    <location>
        <begin position="45"/>
        <end position="67"/>
    </location>
</feature>
<evidence type="ECO:0000256" key="6">
    <source>
        <dbReference type="ARBA" id="ARBA00023136"/>
    </source>
</evidence>
<comment type="similarity">
    <text evidence="9">Belongs to the G-protein coupled receptor 1 family.</text>
</comment>
<feature type="transmembrane region" description="Helical" evidence="10">
    <location>
        <begin position="284"/>
        <end position="304"/>
    </location>
</feature>
<evidence type="ECO:0000313" key="12">
    <source>
        <dbReference type="EMBL" id="PAV83867.1"/>
    </source>
</evidence>
<evidence type="ECO:0000256" key="1">
    <source>
        <dbReference type="ARBA" id="ARBA00004651"/>
    </source>
</evidence>
<keyword evidence="4 10" id="KW-1133">Transmembrane helix</keyword>
<dbReference type="GO" id="GO:0005886">
    <property type="term" value="C:plasma membrane"/>
    <property type="evidence" value="ECO:0007669"/>
    <property type="project" value="UniProtKB-SubCell"/>
</dbReference>
<dbReference type="Pfam" id="PF00001">
    <property type="entry name" value="7tm_1"/>
    <property type="match status" value="1"/>
</dbReference>
<keyword evidence="2" id="KW-1003">Cell membrane</keyword>
<feature type="transmembrane region" description="Helical" evidence="10">
    <location>
        <begin position="87"/>
        <end position="111"/>
    </location>
</feature>
<protein>
    <recommendedName>
        <fullName evidence="11">G-protein coupled receptors family 1 profile domain-containing protein</fullName>
    </recommendedName>
</protein>
<evidence type="ECO:0000256" key="9">
    <source>
        <dbReference type="RuleBase" id="RU000688"/>
    </source>
</evidence>
<evidence type="ECO:0000256" key="8">
    <source>
        <dbReference type="ARBA" id="ARBA00023224"/>
    </source>
</evidence>
<keyword evidence="7 9" id="KW-0675">Receptor</keyword>
<sequence>MKPPEYLENSLDAKEDAFLMEMEMQPEFSELADDNSMDTSKEVMIYIYMIVFIIGTPGNIWIIYKLLRARLWTRSVMQLTVSQRSRIFIFALACSDLTLLLTLPLTAIYNYYGMWVFGETICYATITIEMIAKLFSVVLLTVMSLERYLIVCTRLRHVYKPYMAMIPFTIGTIFGVAIPSAIYSAHLTHFPITHNVESGGQNYSEIWVCLPEMPDNVFNLFAQYTFFVGFVIPFIIMSVCYLLLVNHVRAKIKYRKAGQSLLLASNSKAPKYVSEVRKNIWKIAIFNFVCWAPFWMFTVAPTYISLLSSDSEHPTQQTPILSPVWYVLC</sequence>
<proteinExistence type="inferred from homology"/>
<evidence type="ECO:0000313" key="13">
    <source>
        <dbReference type="Proteomes" id="UP000218231"/>
    </source>
</evidence>
<comment type="subcellular location">
    <subcellularLocation>
        <location evidence="1">Cell membrane</location>
        <topology evidence="1">Multi-pass membrane protein</topology>
    </subcellularLocation>
</comment>
<evidence type="ECO:0000256" key="10">
    <source>
        <dbReference type="SAM" id="Phobius"/>
    </source>
</evidence>
<dbReference type="PRINTS" id="PR00237">
    <property type="entry name" value="GPCRRHODOPSN"/>
</dbReference>
<keyword evidence="3 9" id="KW-0812">Transmembrane</keyword>
<dbReference type="InterPro" id="IPR000276">
    <property type="entry name" value="GPCR_Rhodpsn"/>
</dbReference>
<evidence type="ECO:0000256" key="2">
    <source>
        <dbReference type="ARBA" id="ARBA00022475"/>
    </source>
</evidence>
<evidence type="ECO:0000256" key="5">
    <source>
        <dbReference type="ARBA" id="ARBA00023040"/>
    </source>
</evidence>
<organism evidence="12 13">
    <name type="scientific">Diploscapter pachys</name>
    <dbReference type="NCBI Taxonomy" id="2018661"/>
    <lineage>
        <taxon>Eukaryota</taxon>
        <taxon>Metazoa</taxon>
        <taxon>Ecdysozoa</taxon>
        <taxon>Nematoda</taxon>
        <taxon>Chromadorea</taxon>
        <taxon>Rhabditida</taxon>
        <taxon>Rhabditina</taxon>
        <taxon>Rhabditomorpha</taxon>
        <taxon>Rhabditoidea</taxon>
        <taxon>Rhabditidae</taxon>
        <taxon>Diploscapter</taxon>
    </lineage>
</organism>
<feature type="transmembrane region" description="Helical" evidence="10">
    <location>
        <begin position="131"/>
        <end position="150"/>
    </location>
</feature>
<dbReference type="Gene3D" id="1.20.1070.10">
    <property type="entry name" value="Rhodopsin 7-helix transmembrane proteins"/>
    <property type="match status" value="1"/>
</dbReference>
<evidence type="ECO:0000259" key="11">
    <source>
        <dbReference type="PROSITE" id="PS50262"/>
    </source>
</evidence>
<evidence type="ECO:0000256" key="3">
    <source>
        <dbReference type="ARBA" id="ARBA00022692"/>
    </source>
</evidence>
<dbReference type="PANTHER" id="PTHR24229">
    <property type="entry name" value="NEUROPEPTIDES RECEPTOR"/>
    <property type="match status" value="1"/>
</dbReference>
<dbReference type="PANTHER" id="PTHR24229:SF40">
    <property type="entry name" value="ALLATOSTATIN C RECEPTOR 1-RELATED"/>
    <property type="match status" value="1"/>
</dbReference>
<keyword evidence="13" id="KW-1185">Reference proteome</keyword>
<dbReference type="GO" id="GO:0007218">
    <property type="term" value="P:neuropeptide signaling pathway"/>
    <property type="evidence" value="ECO:0007669"/>
    <property type="project" value="TreeGrafter"/>
</dbReference>
<dbReference type="PROSITE" id="PS50262">
    <property type="entry name" value="G_PROTEIN_RECEP_F1_2"/>
    <property type="match status" value="1"/>
</dbReference>
<gene>
    <name evidence="12" type="ORF">WR25_03804</name>
</gene>
<dbReference type="Proteomes" id="UP000218231">
    <property type="component" value="Unassembled WGS sequence"/>
</dbReference>
<dbReference type="InterPro" id="IPR017452">
    <property type="entry name" value="GPCR_Rhodpsn_7TM"/>
</dbReference>
<comment type="caution">
    <text evidence="12">The sequence shown here is derived from an EMBL/GenBank/DDBJ whole genome shotgun (WGS) entry which is preliminary data.</text>
</comment>
<evidence type="ECO:0000256" key="7">
    <source>
        <dbReference type="ARBA" id="ARBA00023170"/>
    </source>
</evidence>
<dbReference type="GO" id="GO:0042923">
    <property type="term" value="F:neuropeptide binding"/>
    <property type="evidence" value="ECO:0007669"/>
    <property type="project" value="TreeGrafter"/>
</dbReference>
<dbReference type="GO" id="GO:0004930">
    <property type="term" value="F:G protein-coupled receptor activity"/>
    <property type="evidence" value="ECO:0007669"/>
    <property type="project" value="UniProtKB-KW"/>
</dbReference>